<organism evidence="2 3">
    <name type="scientific">Clostridium niameyense</name>
    <dbReference type="NCBI Taxonomy" id="1622073"/>
    <lineage>
        <taxon>Bacteria</taxon>
        <taxon>Bacillati</taxon>
        <taxon>Bacillota</taxon>
        <taxon>Clostridia</taxon>
        <taxon>Eubacteriales</taxon>
        <taxon>Clostridiaceae</taxon>
        <taxon>Clostridium</taxon>
    </lineage>
</organism>
<dbReference type="Proteomes" id="UP000473885">
    <property type="component" value="Unassembled WGS sequence"/>
</dbReference>
<keyword evidence="1" id="KW-0472">Membrane</keyword>
<proteinExistence type="predicted"/>
<accession>A0A6M0RA97</accession>
<protein>
    <submittedName>
        <fullName evidence="2">Uncharacterized protein</fullName>
    </submittedName>
</protein>
<evidence type="ECO:0000256" key="1">
    <source>
        <dbReference type="SAM" id="Phobius"/>
    </source>
</evidence>
<name>A0A6M0RA97_9CLOT</name>
<evidence type="ECO:0000313" key="3">
    <source>
        <dbReference type="Proteomes" id="UP000473885"/>
    </source>
</evidence>
<feature type="transmembrane region" description="Helical" evidence="1">
    <location>
        <begin position="60"/>
        <end position="85"/>
    </location>
</feature>
<gene>
    <name evidence="2" type="ORF">FDF74_02745</name>
</gene>
<dbReference type="AlphaFoldDB" id="A0A6M0RA97"/>
<dbReference type="EMBL" id="SXDP01000001">
    <property type="protein sequence ID" value="NEZ46128.1"/>
    <property type="molecule type" value="Genomic_DNA"/>
</dbReference>
<sequence>MTFKFIICTKVEKYTLGDEKMKRREILYHIDCLIGQHVGEDKQALKVAKQAVSKEYRYKFWTSIVMTISLAIIFGSFVAMAYFMYCR</sequence>
<reference evidence="2 3" key="1">
    <citation type="submission" date="2019-04" db="EMBL/GenBank/DDBJ databases">
        <title>Genome sequencing of Clostridium botulinum Groups I-IV and Clostridium butyricum.</title>
        <authorList>
            <person name="Brunt J."/>
            <person name="Van Vliet A.H.M."/>
            <person name="Stringer S.C."/>
            <person name="Carter A.T."/>
            <person name="Peck M.W."/>
        </authorList>
    </citation>
    <scope>NUCLEOTIDE SEQUENCE [LARGE SCALE GENOMIC DNA]</scope>
    <source>
        <strain evidence="2 3">IFR 18/094</strain>
    </source>
</reference>
<keyword evidence="1" id="KW-0812">Transmembrane</keyword>
<evidence type="ECO:0000313" key="2">
    <source>
        <dbReference type="EMBL" id="NEZ46128.1"/>
    </source>
</evidence>
<keyword evidence="1" id="KW-1133">Transmembrane helix</keyword>
<keyword evidence="3" id="KW-1185">Reference proteome</keyword>
<comment type="caution">
    <text evidence="2">The sequence shown here is derived from an EMBL/GenBank/DDBJ whole genome shotgun (WGS) entry which is preliminary data.</text>
</comment>